<evidence type="ECO:0000256" key="3">
    <source>
        <dbReference type="SAM" id="Phobius"/>
    </source>
</evidence>
<feature type="compositionally biased region" description="Low complexity" evidence="2">
    <location>
        <begin position="89"/>
        <end position="99"/>
    </location>
</feature>
<dbReference type="GO" id="GO:0016020">
    <property type="term" value="C:membrane"/>
    <property type="evidence" value="ECO:0007669"/>
    <property type="project" value="UniProtKB-SubCell"/>
</dbReference>
<evidence type="ECO:0000256" key="2">
    <source>
        <dbReference type="SAM" id="MobiDB-lite"/>
    </source>
</evidence>
<sequence length="449" mass="49075">MSSSSVLSTSSSISEDVPSSSSVWVDNETVGGKLTFDISHDDKLVKKNGRNGNHQDGNNLASDHDRCYSWLHVPSDGTASGKRSRNDSEASLTSSSSSSLPMPQAPDGGWGWFVVLGAFTVTLICDGLSYCFGVLYAELIVQFGESKSKTSLVGSIFFGVAMILGPLSSALTTRFGCRSMTIFGGLLASLGLFLSYFATSIEMLCVTFSVIVGTGFSFCYITSVVIVAFYFDKRRALATGLAVCGTGVGTFTFAPLMDYLIVEYGWRGLFLIMTGITLNLVVCGMLFKPLQFTESERWEMLLDEFNKIPFSREDIELSRSRYQTDSSESNSDEESLDEEQRTLSMLSLPTFVTSELLHGPSSVLMEALKNSKNPHHTLQRYMRNAMMQRDDQKHHDVDSPVTGHTSLLTTDDNEEGDTVNVTSNATVTFDSQPTSIIDDSPLKSITDDS</sequence>
<feature type="non-terminal residue" evidence="5">
    <location>
        <position position="449"/>
    </location>
</feature>
<evidence type="ECO:0000256" key="1">
    <source>
        <dbReference type="ARBA" id="ARBA00004141"/>
    </source>
</evidence>
<dbReference type="CDD" id="cd17352">
    <property type="entry name" value="MFS_MCT_SLC16"/>
    <property type="match status" value="1"/>
</dbReference>
<evidence type="ECO:0000259" key="4">
    <source>
        <dbReference type="PROSITE" id="PS50850"/>
    </source>
</evidence>
<dbReference type="InterPro" id="IPR020846">
    <property type="entry name" value="MFS_dom"/>
</dbReference>
<dbReference type="AlphaFoldDB" id="A0A0B6ZMY0"/>
<feature type="compositionally biased region" description="Low complexity" evidence="2">
    <location>
        <begin position="1"/>
        <end position="22"/>
    </location>
</feature>
<keyword evidence="3" id="KW-0812">Transmembrane</keyword>
<feature type="transmembrane region" description="Helical" evidence="3">
    <location>
        <begin position="149"/>
        <end position="168"/>
    </location>
</feature>
<feature type="transmembrane region" description="Helical" evidence="3">
    <location>
        <begin position="268"/>
        <end position="287"/>
    </location>
</feature>
<dbReference type="InterPro" id="IPR050327">
    <property type="entry name" value="Proton-linked_MCT"/>
</dbReference>
<dbReference type="EMBL" id="HACG01023109">
    <property type="protein sequence ID" value="CEK69974.1"/>
    <property type="molecule type" value="Transcribed_RNA"/>
</dbReference>
<evidence type="ECO:0000313" key="5">
    <source>
        <dbReference type="EMBL" id="CEK69974.1"/>
    </source>
</evidence>
<gene>
    <name evidence="5" type="primary">ORF72320</name>
</gene>
<feature type="transmembrane region" description="Helical" evidence="3">
    <location>
        <begin position="205"/>
        <end position="231"/>
    </location>
</feature>
<dbReference type="PANTHER" id="PTHR11360">
    <property type="entry name" value="MONOCARBOXYLATE TRANSPORTER"/>
    <property type="match status" value="1"/>
</dbReference>
<feature type="region of interest" description="Disordered" evidence="2">
    <location>
        <begin position="77"/>
        <end position="102"/>
    </location>
</feature>
<accession>A0A0B6ZMY0</accession>
<feature type="transmembrane region" description="Helical" evidence="3">
    <location>
        <begin position="180"/>
        <end position="198"/>
    </location>
</feature>
<dbReference type="PROSITE" id="PS50850">
    <property type="entry name" value="MFS"/>
    <property type="match status" value="1"/>
</dbReference>
<dbReference type="Gene3D" id="1.20.1250.20">
    <property type="entry name" value="MFS general substrate transporter like domains"/>
    <property type="match status" value="1"/>
</dbReference>
<dbReference type="InterPro" id="IPR011701">
    <property type="entry name" value="MFS"/>
</dbReference>
<keyword evidence="3" id="KW-1133">Transmembrane helix</keyword>
<feature type="region of interest" description="Disordered" evidence="2">
    <location>
        <begin position="394"/>
        <end position="417"/>
    </location>
</feature>
<dbReference type="SUPFAM" id="SSF103473">
    <property type="entry name" value="MFS general substrate transporter"/>
    <property type="match status" value="1"/>
</dbReference>
<dbReference type="Pfam" id="PF07690">
    <property type="entry name" value="MFS_1"/>
    <property type="match status" value="1"/>
</dbReference>
<keyword evidence="3" id="KW-0472">Membrane</keyword>
<dbReference type="PANTHER" id="PTHR11360:SF260">
    <property type="entry name" value="MFS DOMAIN-CONTAINING PROTEIN"/>
    <property type="match status" value="1"/>
</dbReference>
<name>A0A0B6ZMY0_9EUPU</name>
<comment type="subcellular location">
    <subcellularLocation>
        <location evidence="1">Membrane</location>
        <topology evidence="1">Multi-pass membrane protein</topology>
    </subcellularLocation>
</comment>
<feature type="transmembrane region" description="Helical" evidence="3">
    <location>
        <begin position="237"/>
        <end position="256"/>
    </location>
</feature>
<organism evidence="5">
    <name type="scientific">Arion vulgaris</name>
    <dbReference type="NCBI Taxonomy" id="1028688"/>
    <lineage>
        <taxon>Eukaryota</taxon>
        <taxon>Metazoa</taxon>
        <taxon>Spiralia</taxon>
        <taxon>Lophotrochozoa</taxon>
        <taxon>Mollusca</taxon>
        <taxon>Gastropoda</taxon>
        <taxon>Heterobranchia</taxon>
        <taxon>Euthyneura</taxon>
        <taxon>Panpulmonata</taxon>
        <taxon>Eupulmonata</taxon>
        <taxon>Stylommatophora</taxon>
        <taxon>Helicina</taxon>
        <taxon>Arionoidea</taxon>
        <taxon>Arionidae</taxon>
        <taxon>Arion</taxon>
    </lineage>
</organism>
<feature type="domain" description="Major facilitator superfamily (MFS) profile" evidence="4">
    <location>
        <begin position="110"/>
        <end position="449"/>
    </location>
</feature>
<proteinExistence type="predicted"/>
<dbReference type="GO" id="GO:0008028">
    <property type="term" value="F:monocarboxylic acid transmembrane transporter activity"/>
    <property type="evidence" value="ECO:0007669"/>
    <property type="project" value="TreeGrafter"/>
</dbReference>
<protein>
    <recommendedName>
        <fullName evidence="4">Major facilitator superfamily (MFS) profile domain-containing protein</fullName>
    </recommendedName>
</protein>
<reference evidence="5" key="1">
    <citation type="submission" date="2014-12" db="EMBL/GenBank/DDBJ databases">
        <title>Insight into the proteome of Arion vulgaris.</title>
        <authorList>
            <person name="Aradska J."/>
            <person name="Bulat T."/>
            <person name="Smidak R."/>
            <person name="Sarate P."/>
            <person name="Gangsoo J."/>
            <person name="Sialana F."/>
            <person name="Bilban M."/>
            <person name="Lubec G."/>
        </authorList>
    </citation>
    <scope>NUCLEOTIDE SEQUENCE</scope>
    <source>
        <tissue evidence="5">Skin</tissue>
    </source>
</reference>
<feature type="region of interest" description="Disordered" evidence="2">
    <location>
        <begin position="319"/>
        <end position="340"/>
    </location>
</feature>
<dbReference type="InterPro" id="IPR036259">
    <property type="entry name" value="MFS_trans_sf"/>
</dbReference>
<feature type="region of interest" description="Disordered" evidence="2">
    <location>
        <begin position="1"/>
        <end position="24"/>
    </location>
</feature>
<feature type="transmembrane region" description="Helical" evidence="3">
    <location>
        <begin position="110"/>
        <end position="137"/>
    </location>
</feature>